<dbReference type="Proteomes" id="UP000183047">
    <property type="component" value="Unassembled WGS sequence"/>
</dbReference>
<gene>
    <name evidence="8" type="ORF">SAMN02910451_02185</name>
</gene>
<dbReference type="EMBL" id="FMUR01000012">
    <property type="protein sequence ID" value="SCY32381.1"/>
    <property type="molecule type" value="Genomic_DNA"/>
</dbReference>
<dbReference type="GO" id="GO:0016301">
    <property type="term" value="F:kinase activity"/>
    <property type="evidence" value="ECO:0007669"/>
    <property type="project" value="InterPro"/>
</dbReference>
<dbReference type="PANTHER" id="PTHR39206:SF1">
    <property type="entry name" value="SLL8004 PROTEIN"/>
    <property type="match status" value="1"/>
</dbReference>
<dbReference type="EC" id="2.7.1.176" evidence="2"/>
<accession>A0A1G5EZV6</accession>
<evidence type="ECO:0000256" key="2">
    <source>
        <dbReference type="ARBA" id="ARBA00011963"/>
    </source>
</evidence>
<evidence type="ECO:0000313" key="8">
    <source>
        <dbReference type="EMBL" id="SCY32381.1"/>
    </source>
</evidence>
<reference evidence="9" key="1">
    <citation type="submission" date="2016-10" db="EMBL/GenBank/DDBJ databases">
        <authorList>
            <person name="Varghese N."/>
            <person name="Submissions S."/>
        </authorList>
    </citation>
    <scope>NUCLEOTIDE SEQUENCE [LARGE SCALE GENOMIC DNA]</scope>
    <source>
        <strain evidence="9">XBD2006</strain>
    </source>
</reference>
<evidence type="ECO:0000313" key="9">
    <source>
        <dbReference type="Proteomes" id="UP000183047"/>
    </source>
</evidence>
<dbReference type="InterPro" id="IPR027417">
    <property type="entry name" value="P-loop_NTPase"/>
</dbReference>
<keyword evidence="9" id="KW-1185">Reference proteome</keyword>
<feature type="domain" description="Zeta toxin" evidence="7">
    <location>
        <begin position="3"/>
        <end position="140"/>
    </location>
</feature>
<evidence type="ECO:0000259" key="7">
    <source>
        <dbReference type="Pfam" id="PF06414"/>
    </source>
</evidence>
<dbReference type="OrthoDB" id="9791543at2"/>
<dbReference type="GO" id="GO:0005524">
    <property type="term" value="F:ATP binding"/>
    <property type="evidence" value="ECO:0007669"/>
    <property type="project" value="UniProtKB-KW"/>
</dbReference>
<keyword evidence="4" id="KW-0067">ATP-binding</keyword>
<protein>
    <recommendedName>
        <fullName evidence="5">UDP-N-acetylglucosamine kinase</fullName>
        <ecNumber evidence="2">2.7.1.176</ecNumber>
    </recommendedName>
    <alternativeName>
        <fullName evidence="5">UDP-N-acetylglucosamine kinase</fullName>
    </alternativeName>
</protein>
<evidence type="ECO:0000256" key="4">
    <source>
        <dbReference type="ARBA" id="ARBA00022840"/>
    </source>
</evidence>
<evidence type="ECO:0000256" key="6">
    <source>
        <dbReference type="ARBA" id="ARBA00048178"/>
    </source>
</evidence>
<dbReference type="Gene3D" id="3.40.50.300">
    <property type="entry name" value="P-loop containing nucleotide triphosphate hydrolases"/>
    <property type="match status" value="1"/>
</dbReference>
<proteinExistence type="inferred from homology"/>
<keyword evidence="3" id="KW-0547">Nucleotide-binding</keyword>
<comment type="similarity">
    <text evidence="1">Belongs to the zeta toxin family.</text>
</comment>
<evidence type="ECO:0000256" key="3">
    <source>
        <dbReference type="ARBA" id="ARBA00022741"/>
    </source>
</evidence>
<dbReference type="Pfam" id="PF06414">
    <property type="entry name" value="Zeta_toxin"/>
    <property type="match status" value="1"/>
</dbReference>
<sequence length="185" mass="20809">MKKFTIVAGVNGAGKSTLYQLDPDLKCENRVNADEILKEFGGDWKSLADIFKAGKRAVSLLNSYIENGVSFNQETTLCGNSVIRNITRAKENGYLIEMHYIGLDSVEIAKERVAKRVSQGGHGVAEADIERRYIASLEVFWKVLPLCNLVAVYDNTEDFRRFAIYKDGSLVRLSHKAPGWFTRKE</sequence>
<name>A0A1G5EZV6_9FIRM</name>
<comment type="catalytic activity">
    <reaction evidence="6">
        <text>UDP-N-acetyl-alpha-D-glucosamine + ATP = UDP-N-acetyl-alpha-D-glucosamine 3'-phosphate + ADP + H(+)</text>
        <dbReference type="Rhea" id="RHEA:32671"/>
        <dbReference type="ChEBI" id="CHEBI:15378"/>
        <dbReference type="ChEBI" id="CHEBI:30616"/>
        <dbReference type="ChEBI" id="CHEBI:57705"/>
        <dbReference type="ChEBI" id="CHEBI:64353"/>
        <dbReference type="ChEBI" id="CHEBI:456216"/>
        <dbReference type="EC" id="2.7.1.176"/>
    </reaction>
</comment>
<dbReference type="SUPFAM" id="SSF52540">
    <property type="entry name" value="P-loop containing nucleoside triphosphate hydrolases"/>
    <property type="match status" value="1"/>
</dbReference>
<dbReference type="PANTHER" id="PTHR39206">
    <property type="entry name" value="SLL8004 PROTEIN"/>
    <property type="match status" value="1"/>
</dbReference>
<dbReference type="AlphaFoldDB" id="A0A1G5EZV6"/>
<organism evidence="8 9">
    <name type="scientific">Butyrivibrio hungatei</name>
    <dbReference type="NCBI Taxonomy" id="185008"/>
    <lineage>
        <taxon>Bacteria</taxon>
        <taxon>Bacillati</taxon>
        <taxon>Bacillota</taxon>
        <taxon>Clostridia</taxon>
        <taxon>Lachnospirales</taxon>
        <taxon>Lachnospiraceae</taxon>
        <taxon>Butyrivibrio</taxon>
    </lineage>
</organism>
<dbReference type="InterPro" id="IPR010488">
    <property type="entry name" value="Zeta_toxin_domain"/>
</dbReference>
<dbReference type="RefSeq" id="WP_026668333.1">
    <property type="nucleotide sequence ID" value="NZ_FMUR01000012.1"/>
</dbReference>
<evidence type="ECO:0000256" key="1">
    <source>
        <dbReference type="ARBA" id="ARBA00009104"/>
    </source>
</evidence>
<evidence type="ECO:0000256" key="5">
    <source>
        <dbReference type="ARBA" id="ARBA00032897"/>
    </source>
</evidence>